<dbReference type="Pfam" id="PF00361">
    <property type="entry name" value="Proton_antipo_M"/>
    <property type="match status" value="1"/>
</dbReference>
<evidence type="ECO:0000256" key="1">
    <source>
        <dbReference type="ARBA" id="ARBA00004651"/>
    </source>
</evidence>
<feature type="transmembrane region" description="Helical" evidence="8">
    <location>
        <begin position="161"/>
        <end position="181"/>
    </location>
</feature>
<dbReference type="Proteomes" id="UP000069632">
    <property type="component" value="Unassembled WGS sequence"/>
</dbReference>
<feature type="transmembrane region" description="Helical" evidence="8">
    <location>
        <begin position="370"/>
        <end position="396"/>
    </location>
</feature>
<feature type="transmembrane region" description="Helical" evidence="8">
    <location>
        <begin position="310"/>
        <end position="334"/>
    </location>
</feature>
<keyword evidence="5 10" id="KW-0560">Oxidoreductase</keyword>
<proteinExistence type="predicted"/>
<feature type="transmembrane region" description="Helical" evidence="8">
    <location>
        <begin position="67"/>
        <end position="87"/>
    </location>
</feature>
<dbReference type="InterPro" id="IPR052175">
    <property type="entry name" value="ComplexI-like_HydComp"/>
</dbReference>
<evidence type="ECO:0000256" key="6">
    <source>
        <dbReference type="ARBA" id="ARBA00023136"/>
    </source>
</evidence>
<keyword evidence="2" id="KW-1003">Cell membrane</keyword>
<evidence type="ECO:0000256" key="2">
    <source>
        <dbReference type="ARBA" id="ARBA00022475"/>
    </source>
</evidence>
<evidence type="ECO:0000256" key="7">
    <source>
        <dbReference type="RuleBase" id="RU000320"/>
    </source>
</evidence>
<evidence type="ECO:0000313" key="10">
    <source>
        <dbReference type="EMBL" id="CZE46642.1"/>
    </source>
</evidence>
<feature type="transmembrane region" description="Helical" evidence="8">
    <location>
        <begin position="455"/>
        <end position="473"/>
    </location>
</feature>
<dbReference type="OrthoDB" id="9805769at2"/>
<feature type="transmembrane region" description="Helical" evidence="8">
    <location>
        <begin position="280"/>
        <end position="298"/>
    </location>
</feature>
<evidence type="ECO:0000259" key="9">
    <source>
        <dbReference type="Pfam" id="PF00361"/>
    </source>
</evidence>
<dbReference type="PANTHER" id="PTHR42682:SF5">
    <property type="entry name" value="HYDROGENASE-4 COMPONENT F"/>
    <property type="match status" value="1"/>
</dbReference>
<feature type="transmembrane region" description="Helical" evidence="8">
    <location>
        <begin position="411"/>
        <end position="434"/>
    </location>
</feature>
<dbReference type="GO" id="GO:0005886">
    <property type="term" value="C:plasma membrane"/>
    <property type="evidence" value="ECO:0007669"/>
    <property type="project" value="UniProtKB-SubCell"/>
</dbReference>
<accession>A0A128EC98</accession>
<dbReference type="RefSeq" id="WP_075493008.1">
    <property type="nucleotide sequence ID" value="NZ_CP053844.1"/>
</dbReference>
<keyword evidence="6 8" id="KW-0472">Membrane</keyword>
<keyword evidence="4 8" id="KW-1133">Transmembrane helix</keyword>
<evidence type="ECO:0000256" key="4">
    <source>
        <dbReference type="ARBA" id="ARBA00022989"/>
    </source>
</evidence>
<dbReference type="EMBL" id="FIZP01000001">
    <property type="protein sequence ID" value="CZE46642.1"/>
    <property type="molecule type" value="Genomic_DNA"/>
</dbReference>
<evidence type="ECO:0000256" key="8">
    <source>
        <dbReference type="SAM" id="Phobius"/>
    </source>
</evidence>
<feature type="transmembrane region" description="Helical" evidence="8">
    <location>
        <begin position="212"/>
        <end position="234"/>
    </location>
</feature>
<feature type="transmembrane region" description="Helical" evidence="8">
    <location>
        <begin position="108"/>
        <end position="125"/>
    </location>
</feature>
<dbReference type="PRINTS" id="PR01434">
    <property type="entry name" value="NADHDHGNASE5"/>
</dbReference>
<dbReference type="PANTHER" id="PTHR42682">
    <property type="entry name" value="HYDROGENASE-4 COMPONENT F"/>
    <property type="match status" value="1"/>
</dbReference>
<keyword evidence="3 7" id="KW-0812">Transmembrane</keyword>
<dbReference type="GO" id="GO:0016491">
    <property type="term" value="F:oxidoreductase activity"/>
    <property type="evidence" value="ECO:0007669"/>
    <property type="project" value="UniProtKB-KW"/>
</dbReference>
<keyword evidence="11" id="KW-1185">Reference proteome</keyword>
<feature type="domain" description="NADH:quinone oxidoreductase/Mrp antiporter transmembrane" evidence="9">
    <location>
        <begin position="125"/>
        <end position="419"/>
    </location>
</feature>
<feature type="transmembrane region" description="Helical" evidence="8">
    <location>
        <begin position="131"/>
        <end position="149"/>
    </location>
</feature>
<gene>
    <name evidence="10" type="primary">hyfB_1</name>
    <name evidence="10" type="ORF">ERS672216_00483</name>
</gene>
<sequence>MSSLTLILILPLVFAVAMMILPKNLKTLNLAHIVFNAIGSFAMLYCVKKVVLSGTFFAHDKFLFLDSIGAIFLSIIAITGFLVNLYATTYFKWEVEDGHLEVKDVKKYYCLSYIFIFTMTLSVVANNLAFMWSAIEATTLSSVFLVAIYKNKKSVESGYKYIVLCSIGLAFALYATIILYADAHSVLKGDDAMLFTTVLANSHLLSDNALKLIFIFVLIGFGTKAGLVPTHTWLPDVHAQGPAPTSALLSGILLKCAMLGLIRYYAIVGNGVGFVYVEELMIVSGVITLFVAAFFLIRQHDVKRMFAYHSIAHMGVIAFGLGVGGIWGVAAALFHCVAHSFTKALAFCSTGNIARIYGTKDMTKMGGMIRLAPVTTVLFGIAICSLVGVPGFAIFVSEFMIFKAASINESYLLMGIFALSLTIIFIADFSHFFLASFGEVKGEVKFNGEMKFKENLPLIILAILVIAFGILNFDSFVTLLNESVKTITKQPEAILL</sequence>
<protein>
    <submittedName>
        <fullName evidence="10">Hydrogenase-4 component F</fullName>
        <ecNumber evidence="10">1.-.-.-</ecNumber>
    </submittedName>
</protein>
<comment type="subcellular location">
    <subcellularLocation>
        <location evidence="1">Cell membrane</location>
        <topology evidence="1">Multi-pass membrane protein</topology>
    </subcellularLocation>
    <subcellularLocation>
        <location evidence="7">Membrane</location>
        <topology evidence="7">Multi-pass membrane protein</topology>
    </subcellularLocation>
</comment>
<organism evidence="10 11">
    <name type="scientific">Campylobacter geochelonis</name>
    <dbReference type="NCBI Taxonomy" id="1780362"/>
    <lineage>
        <taxon>Bacteria</taxon>
        <taxon>Pseudomonadati</taxon>
        <taxon>Campylobacterota</taxon>
        <taxon>Epsilonproteobacteria</taxon>
        <taxon>Campylobacterales</taxon>
        <taxon>Campylobacteraceae</taxon>
        <taxon>Campylobacter</taxon>
    </lineage>
</organism>
<feature type="transmembrane region" description="Helical" evidence="8">
    <location>
        <begin position="246"/>
        <end position="268"/>
    </location>
</feature>
<name>A0A128EC98_9BACT</name>
<dbReference type="EC" id="1.-.-.-" evidence="10"/>
<evidence type="ECO:0000256" key="5">
    <source>
        <dbReference type="ARBA" id="ARBA00023002"/>
    </source>
</evidence>
<dbReference type="AlphaFoldDB" id="A0A128EC98"/>
<dbReference type="InterPro" id="IPR001750">
    <property type="entry name" value="ND/Mrp_TM"/>
</dbReference>
<feature type="transmembrane region" description="Helical" evidence="8">
    <location>
        <begin position="28"/>
        <end position="47"/>
    </location>
</feature>
<reference evidence="10 11" key="1">
    <citation type="submission" date="2016-02" db="EMBL/GenBank/DDBJ databases">
        <authorList>
            <consortium name="Pathogen Informatics"/>
        </authorList>
    </citation>
    <scope>NUCLEOTIDE SEQUENCE [LARGE SCALE GENOMIC DNA]</scope>
    <source>
        <strain evidence="10 11">RC20</strain>
    </source>
</reference>
<evidence type="ECO:0000313" key="11">
    <source>
        <dbReference type="Proteomes" id="UP000069632"/>
    </source>
</evidence>
<feature type="transmembrane region" description="Helical" evidence="8">
    <location>
        <begin position="6"/>
        <end position="21"/>
    </location>
</feature>
<evidence type="ECO:0000256" key="3">
    <source>
        <dbReference type="ARBA" id="ARBA00022692"/>
    </source>
</evidence>